<dbReference type="FunFam" id="1.25.40.10:FF:001096">
    <property type="entry name" value="Pentatricopeptide repeat-containing protein"/>
    <property type="match status" value="1"/>
</dbReference>
<gene>
    <name evidence="3" type="ORF">CIPAW_03G185400</name>
</gene>
<sequence>MYFLGHIPNHHNRLLQLLQACVALPSLSTTKLVHALTITMGSVPNQPIFPYNNIVSLYATLGELSFARKLFDKMPHRNVISYNTIIGAYSKDGDVREAWNLFSEMMGCGFRPTQFSLSGLLSCGALDLYRGVQLQALVIKNGLFYAEAFVGTALLGLFGRHGHVEEAILAFEDMPCKSLVTWNSMLSILGHHGFVEHCVVLFRELMMVESALSECSFVGVLSGFSCEHDLDYGEQIHGLVIKNGFDYEASVVNCLINMYVKCTDIFSAERTFKTMPICDVVSWNTIIGAVANYERPRKALELFLEMCKSGVFPSQSTYASVINSCTSLEIPIYGEFIHAKTIRSALESDVYVGSALIDFYAKCDKLESACRCFDEIYQKNVVSWNALILGYSNKGSSTSMVFLQDMLRLGYQPNEFSFTAVLRLSIALELRQLHGLIIRMGYQNNEYVSSYLITSYIKNDIISDALVFVTASNDPLPVVPSNIIAGIYNRNGQYNETVKLLSLLEEPDIVSWNIVIAACARNNDYKVVFELFKHMHTVYMHLDGYTFVSLLSVCANICNLALGSSVHALMTKRNFNCRDTFVCNVLINMYGKCGCVESSVKIFDKMTNKNLITWTALISAFGLNGYAQEALERFREMEFLRFKPDRMALLAVLTACRHGGLVREGMELFGQMMNYGVEPEMDHYHCMVDLLAKHGHVREAEKMILSMPFLPNAIIWRSFLEGCKRQEIAKDQTMGHVNYDQLNNTYPGELK</sequence>
<dbReference type="GO" id="GO:0003723">
    <property type="term" value="F:RNA binding"/>
    <property type="evidence" value="ECO:0007669"/>
    <property type="project" value="InterPro"/>
</dbReference>
<keyword evidence="1" id="KW-0677">Repeat</keyword>
<feature type="repeat" description="PPR" evidence="2">
    <location>
        <begin position="579"/>
        <end position="609"/>
    </location>
</feature>
<protein>
    <recommendedName>
        <fullName evidence="5">Pentatricopeptide repeat-containing protein</fullName>
    </recommendedName>
</protein>
<comment type="caution">
    <text evidence="3">The sequence shown here is derived from an EMBL/GenBank/DDBJ whole genome shotgun (WGS) entry which is preliminary data.</text>
</comment>
<dbReference type="EMBL" id="CM031811">
    <property type="protein sequence ID" value="KAG6661599.1"/>
    <property type="molecule type" value="Genomic_DNA"/>
</dbReference>
<keyword evidence="4" id="KW-1185">Reference proteome</keyword>
<feature type="repeat" description="PPR" evidence="2">
    <location>
        <begin position="508"/>
        <end position="542"/>
    </location>
</feature>
<dbReference type="InterPro" id="IPR002885">
    <property type="entry name" value="PPR_rpt"/>
</dbReference>
<dbReference type="Pfam" id="PF13041">
    <property type="entry name" value="PPR_2"/>
    <property type="match status" value="3"/>
</dbReference>
<evidence type="ECO:0000313" key="4">
    <source>
        <dbReference type="Proteomes" id="UP000811609"/>
    </source>
</evidence>
<name>A0A8T1R4Z8_CARIL</name>
<feature type="repeat" description="PPR" evidence="2">
    <location>
        <begin position="645"/>
        <end position="679"/>
    </location>
</feature>
<feature type="repeat" description="PPR" evidence="2">
    <location>
        <begin position="78"/>
        <end position="112"/>
    </location>
</feature>
<dbReference type="PANTHER" id="PTHR47926">
    <property type="entry name" value="PENTATRICOPEPTIDE REPEAT-CONTAINING PROTEIN"/>
    <property type="match status" value="1"/>
</dbReference>
<dbReference type="InterPro" id="IPR046960">
    <property type="entry name" value="PPR_At4g14850-like_plant"/>
</dbReference>
<reference evidence="3" key="1">
    <citation type="submission" date="2020-12" db="EMBL/GenBank/DDBJ databases">
        <title>WGS assembly of Carya illinoinensis cv. Pawnee.</title>
        <authorList>
            <person name="Platts A."/>
            <person name="Shu S."/>
            <person name="Wright S."/>
            <person name="Barry K."/>
            <person name="Edger P."/>
            <person name="Pires J.C."/>
            <person name="Schmutz J."/>
        </authorList>
    </citation>
    <scope>NUCLEOTIDE SEQUENCE</scope>
    <source>
        <tissue evidence="3">Leaf</tissue>
    </source>
</reference>
<dbReference type="AlphaFoldDB" id="A0A8T1R4Z8"/>
<feature type="repeat" description="PPR" evidence="2">
    <location>
        <begin position="610"/>
        <end position="644"/>
    </location>
</feature>
<dbReference type="FunFam" id="1.25.40.10:FF:000073">
    <property type="entry name" value="Pentatricopeptide repeat-containing protein chloroplastic"/>
    <property type="match status" value="1"/>
</dbReference>
<dbReference type="GO" id="GO:0009451">
    <property type="term" value="P:RNA modification"/>
    <property type="evidence" value="ECO:0007669"/>
    <property type="project" value="InterPro"/>
</dbReference>
<evidence type="ECO:0008006" key="5">
    <source>
        <dbReference type="Google" id="ProtNLM"/>
    </source>
</evidence>
<dbReference type="Proteomes" id="UP000811609">
    <property type="component" value="Chromosome 3"/>
</dbReference>
<dbReference type="PROSITE" id="PS51375">
    <property type="entry name" value="PPR"/>
    <property type="match status" value="6"/>
</dbReference>
<evidence type="ECO:0000256" key="1">
    <source>
        <dbReference type="ARBA" id="ARBA00022737"/>
    </source>
</evidence>
<dbReference type="NCBIfam" id="TIGR00756">
    <property type="entry name" value="PPR"/>
    <property type="match status" value="5"/>
</dbReference>
<accession>A0A8T1R4Z8</accession>
<evidence type="ECO:0000313" key="3">
    <source>
        <dbReference type="EMBL" id="KAG6661599.1"/>
    </source>
</evidence>
<dbReference type="PANTHER" id="PTHR47926:SF423">
    <property type="entry name" value="REPEAT-CONTAINING PROTEIN, PUTATIVE-RELATED"/>
    <property type="match status" value="1"/>
</dbReference>
<dbReference type="Pfam" id="PF01535">
    <property type="entry name" value="PPR"/>
    <property type="match status" value="7"/>
</dbReference>
<evidence type="ECO:0000256" key="2">
    <source>
        <dbReference type="PROSITE-ProRule" id="PRU00708"/>
    </source>
</evidence>
<organism evidence="3 4">
    <name type="scientific">Carya illinoinensis</name>
    <name type="common">Pecan</name>
    <dbReference type="NCBI Taxonomy" id="32201"/>
    <lineage>
        <taxon>Eukaryota</taxon>
        <taxon>Viridiplantae</taxon>
        <taxon>Streptophyta</taxon>
        <taxon>Embryophyta</taxon>
        <taxon>Tracheophyta</taxon>
        <taxon>Spermatophyta</taxon>
        <taxon>Magnoliopsida</taxon>
        <taxon>eudicotyledons</taxon>
        <taxon>Gunneridae</taxon>
        <taxon>Pentapetalae</taxon>
        <taxon>rosids</taxon>
        <taxon>fabids</taxon>
        <taxon>Fagales</taxon>
        <taxon>Juglandaceae</taxon>
        <taxon>Carya</taxon>
    </lineage>
</organism>
<dbReference type="FunFam" id="1.25.40.10:FF:000285">
    <property type="entry name" value="Pentatricopeptide repeat-containing protein, chloroplastic"/>
    <property type="match status" value="1"/>
</dbReference>
<proteinExistence type="predicted"/>
<dbReference type="FunFam" id="1.25.40.10:FF:000242">
    <property type="entry name" value="Pentatricopeptide repeat-containing protein"/>
    <property type="match status" value="1"/>
</dbReference>
<feature type="repeat" description="PPR" evidence="2">
    <location>
        <begin position="279"/>
        <end position="313"/>
    </location>
</feature>